<proteinExistence type="predicted"/>
<dbReference type="InterPro" id="IPR043128">
    <property type="entry name" value="Rev_trsase/Diguanyl_cyclase"/>
</dbReference>
<feature type="transmembrane region" description="Helical" evidence="4">
    <location>
        <begin position="6"/>
        <end position="29"/>
    </location>
</feature>
<evidence type="ECO:0000259" key="5">
    <source>
        <dbReference type="PROSITE" id="PS50887"/>
    </source>
</evidence>
<reference evidence="7" key="1">
    <citation type="submission" date="2016-10" db="EMBL/GenBank/DDBJ databases">
        <authorList>
            <person name="Varghese N."/>
            <person name="Submissions S."/>
        </authorList>
    </citation>
    <scope>NUCLEOTIDE SEQUENCE [LARGE SCALE GENOMIC DNA]</scope>
    <source>
        <strain evidence="7">UNC178MFTsu3.1</strain>
    </source>
</reference>
<keyword evidence="4" id="KW-0812">Transmembrane</keyword>
<dbReference type="Gene3D" id="3.30.70.270">
    <property type="match status" value="1"/>
</dbReference>
<dbReference type="PANTHER" id="PTHR45138">
    <property type="entry name" value="REGULATORY COMPONENTS OF SENSORY TRANSDUCTION SYSTEM"/>
    <property type="match status" value="1"/>
</dbReference>
<comment type="cofactor">
    <cofactor evidence="1">
        <name>Mg(2+)</name>
        <dbReference type="ChEBI" id="CHEBI:18420"/>
    </cofactor>
</comment>
<feature type="transmembrane region" description="Helical" evidence="4">
    <location>
        <begin position="146"/>
        <end position="166"/>
    </location>
</feature>
<dbReference type="RefSeq" id="WP_051549175.1">
    <property type="nucleotide sequence ID" value="NZ_FONH01000025.1"/>
</dbReference>
<protein>
    <recommendedName>
        <fullName evidence="2">diguanylate cyclase</fullName>
        <ecNumber evidence="2">2.7.7.65</ecNumber>
    </recommendedName>
</protein>
<dbReference type="NCBIfam" id="TIGR00254">
    <property type="entry name" value="GGDEF"/>
    <property type="match status" value="1"/>
</dbReference>
<dbReference type="EC" id="2.7.7.65" evidence="2"/>
<sequence>MHLDLFTLGVIGLAVGATISLSFTLLGLVLRGLPALRIWAAAFWIITLAGLAQGLDERETFLSAIVGNVLIAIANAAMLMGIAVHVRYALRWRWPLLLSGVFLVMQVAFLLAPPGQRVEALAFGGRSVVWDAWMIWVLLRRAPRDLRVSCVFTALVFGSDAVFYAMRSIVMVAPATTSQVLLATQLVTANYLFAIFCTFLVSTGFTLMLAERLTLDLRSMARTDGLTGLRNRNAVIDDGRQAVAACRAQGRTSSVLLLDLDRFKAVNDSWGHAAGDEVLRHFVKIVHAVQLPDGALLGRYGGEEFLLVLPGIDAAQAIVAAEEVRSRLAAAPAAHGELRIAVTTSIGVAGGAGLDINSLITAADAALYRAKHHGRNRVEWAGFREAQTAAV</sequence>
<evidence type="ECO:0000313" key="6">
    <source>
        <dbReference type="EMBL" id="SFF53176.1"/>
    </source>
</evidence>
<dbReference type="PANTHER" id="PTHR45138:SF9">
    <property type="entry name" value="DIGUANYLATE CYCLASE DGCM-RELATED"/>
    <property type="match status" value="1"/>
</dbReference>
<dbReference type="PROSITE" id="PS50887">
    <property type="entry name" value="GGDEF"/>
    <property type="match status" value="1"/>
</dbReference>
<dbReference type="STRING" id="500610.SAMN02799615_04012"/>
<comment type="catalytic activity">
    <reaction evidence="3">
        <text>2 GTP = 3',3'-c-di-GMP + 2 diphosphate</text>
        <dbReference type="Rhea" id="RHEA:24898"/>
        <dbReference type="ChEBI" id="CHEBI:33019"/>
        <dbReference type="ChEBI" id="CHEBI:37565"/>
        <dbReference type="ChEBI" id="CHEBI:58805"/>
        <dbReference type="EC" id="2.7.7.65"/>
    </reaction>
</comment>
<keyword evidence="4" id="KW-0472">Membrane</keyword>
<feature type="transmembrane region" description="Helical" evidence="4">
    <location>
        <begin position="96"/>
        <end position="114"/>
    </location>
</feature>
<keyword evidence="7" id="KW-1185">Reference proteome</keyword>
<evidence type="ECO:0000256" key="1">
    <source>
        <dbReference type="ARBA" id="ARBA00001946"/>
    </source>
</evidence>
<dbReference type="InterPro" id="IPR050469">
    <property type="entry name" value="Diguanylate_Cyclase"/>
</dbReference>
<feature type="transmembrane region" description="Helical" evidence="4">
    <location>
        <begin position="36"/>
        <end position="55"/>
    </location>
</feature>
<dbReference type="InterPro" id="IPR029787">
    <property type="entry name" value="Nucleotide_cyclase"/>
</dbReference>
<dbReference type="SMART" id="SM00267">
    <property type="entry name" value="GGDEF"/>
    <property type="match status" value="1"/>
</dbReference>
<dbReference type="FunFam" id="3.30.70.270:FF:000001">
    <property type="entry name" value="Diguanylate cyclase domain protein"/>
    <property type="match status" value="1"/>
</dbReference>
<dbReference type="AlphaFoldDB" id="A0A1I2JK28"/>
<dbReference type="Proteomes" id="UP000199477">
    <property type="component" value="Unassembled WGS sequence"/>
</dbReference>
<name>A0A1I2JK28_9GAMM</name>
<dbReference type="Pfam" id="PF00990">
    <property type="entry name" value="GGDEF"/>
    <property type="match status" value="1"/>
</dbReference>
<dbReference type="GO" id="GO:0052621">
    <property type="term" value="F:diguanylate cyclase activity"/>
    <property type="evidence" value="ECO:0007669"/>
    <property type="project" value="UniProtKB-EC"/>
</dbReference>
<evidence type="ECO:0000256" key="2">
    <source>
        <dbReference type="ARBA" id="ARBA00012528"/>
    </source>
</evidence>
<keyword evidence="4" id="KW-1133">Transmembrane helix</keyword>
<dbReference type="SUPFAM" id="SSF55073">
    <property type="entry name" value="Nucleotide cyclase"/>
    <property type="match status" value="1"/>
</dbReference>
<accession>A0A1I2JK28</accession>
<evidence type="ECO:0000313" key="7">
    <source>
        <dbReference type="Proteomes" id="UP000199477"/>
    </source>
</evidence>
<dbReference type="CDD" id="cd01949">
    <property type="entry name" value="GGDEF"/>
    <property type="match status" value="1"/>
</dbReference>
<feature type="transmembrane region" description="Helical" evidence="4">
    <location>
        <begin position="120"/>
        <end position="139"/>
    </location>
</feature>
<dbReference type="InterPro" id="IPR000160">
    <property type="entry name" value="GGDEF_dom"/>
</dbReference>
<feature type="transmembrane region" description="Helical" evidence="4">
    <location>
        <begin position="61"/>
        <end position="84"/>
    </location>
</feature>
<organism evidence="6 7">
    <name type="scientific">Dyella marensis</name>
    <dbReference type="NCBI Taxonomy" id="500610"/>
    <lineage>
        <taxon>Bacteria</taxon>
        <taxon>Pseudomonadati</taxon>
        <taxon>Pseudomonadota</taxon>
        <taxon>Gammaproteobacteria</taxon>
        <taxon>Lysobacterales</taxon>
        <taxon>Rhodanobacteraceae</taxon>
        <taxon>Dyella</taxon>
    </lineage>
</organism>
<evidence type="ECO:0000256" key="4">
    <source>
        <dbReference type="SAM" id="Phobius"/>
    </source>
</evidence>
<evidence type="ECO:0000256" key="3">
    <source>
        <dbReference type="ARBA" id="ARBA00034247"/>
    </source>
</evidence>
<feature type="domain" description="GGDEF" evidence="5">
    <location>
        <begin position="251"/>
        <end position="383"/>
    </location>
</feature>
<dbReference type="EMBL" id="FONH01000025">
    <property type="protein sequence ID" value="SFF53176.1"/>
    <property type="molecule type" value="Genomic_DNA"/>
</dbReference>
<gene>
    <name evidence="6" type="ORF">SAMN02799615_04012</name>
</gene>
<feature type="transmembrane region" description="Helical" evidence="4">
    <location>
        <begin position="186"/>
        <end position="210"/>
    </location>
</feature>